<dbReference type="PROSITE" id="PS51194">
    <property type="entry name" value="HELICASE_CTER"/>
    <property type="match status" value="1"/>
</dbReference>
<dbReference type="Gene3D" id="3.40.50.10810">
    <property type="entry name" value="Tandem AAA-ATPase domain"/>
    <property type="match status" value="1"/>
</dbReference>
<feature type="non-terminal residue" evidence="6">
    <location>
        <position position="339"/>
    </location>
</feature>
<reference evidence="6" key="1">
    <citation type="journal article" date="2014" name="Front. Microbiol.">
        <title>High frequency of phylogenetically diverse reductive dehalogenase-homologous genes in deep subseafloor sedimentary metagenomes.</title>
        <authorList>
            <person name="Kawai M."/>
            <person name="Futagami T."/>
            <person name="Toyoda A."/>
            <person name="Takaki Y."/>
            <person name="Nishi S."/>
            <person name="Hori S."/>
            <person name="Arai W."/>
            <person name="Tsubouchi T."/>
            <person name="Morono Y."/>
            <person name="Uchiyama I."/>
            <person name="Ito T."/>
            <person name="Fujiyama A."/>
            <person name="Inagaki F."/>
            <person name="Takami H."/>
        </authorList>
    </citation>
    <scope>NUCLEOTIDE SEQUENCE</scope>
    <source>
        <strain evidence="6">Expedition CK06-06</strain>
    </source>
</reference>
<dbReference type="GO" id="GO:0008094">
    <property type="term" value="F:ATP-dependent activity, acting on DNA"/>
    <property type="evidence" value="ECO:0007669"/>
    <property type="project" value="TreeGrafter"/>
</dbReference>
<evidence type="ECO:0000256" key="3">
    <source>
        <dbReference type="ARBA" id="ARBA00022840"/>
    </source>
</evidence>
<feature type="domain" description="Helicase C-terminal" evidence="5">
    <location>
        <begin position="171"/>
        <end position="327"/>
    </location>
</feature>
<dbReference type="InterPro" id="IPR000330">
    <property type="entry name" value="SNF2_N"/>
</dbReference>
<dbReference type="EMBL" id="BARS01009531">
    <property type="protein sequence ID" value="GAF75987.1"/>
    <property type="molecule type" value="Genomic_DNA"/>
</dbReference>
<dbReference type="PANTHER" id="PTHR45626">
    <property type="entry name" value="TRANSCRIPTION TERMINATION FACTOR 2-RELATED"/>
    <property type="match status" value="1"/>
</dbReference>
<dbReference type="InterPro" id="IPR014001">
    <property type="entry name" value="Helicase_ATP-bd"/>
</dbReference>
<dbReference type="Gene3D" id="3.40.50.300">
    <property type="entry name" value="P-loop containing nucleotide triphosphate hydrolases"/>
    <property type="match status" value="1"/>
</dbReference>
<evidence type="ECO:0000313" key="6">
    <source>
        <dbReference type="EMBL" id="GAF75987.1"/>
    </source>
</evidence>
<evidence type="ECO:0000256" key="2">
    <source>
        <dbReference type="ARBA" id="ARBA00022801"/>
    </source>
</evidence>
<dbReference type="GO" id="GO:0016787">
    <property type="term" value="F:hydrolase activity"/>
    <property type="evidence" value="ECO:0007669"/>
    <property type="project" value="UniProtKB-KW"/>
</dbReference>
<keyword evidence="3" id="KW-0067">ATP-binding</keyword>
<dbReference type="GO" id="GO:0004386">
    <property type="term" value="F:helicase activity"/>
    <property type="evidence" value="ECO:0007669"/>
    <property type="project" value="UniProtKB-KW"/>
</dbReference>
<dbReference type="InterPro" id="IPR027417">
    <property type="entry name" value="P-loop_NTPase"/>
</dbReference>
<accession>X0SJF0</accession>
<dbReference type="InterPro" id="IPR050628">
    <property type="entry name" value="SNF2_RAD54_helicase_TF"/>
</dbReference>
<dbReference type="InterPro" id="IPR049730">
    <property type="entry name" value="SNF2/RAD54-like_C"/>
</dbReference>
<dbReference type="GO" id="GO:0005634">
    <property type="term" value="C:nucleus"/>
    <property type="evidence" value="ECO:0007669"/>
    <property type="project" value="TreeGrafter"/>
</dbReference>
<dbReference type="InterPro" id="IPR038718">
    <property type="entry name" value="SNF2-like_sf"/>
</dbReference>
<evidence type="ECO:0000256" key="1">
    <source>
        <dbReference type="ARBA" id="ARBA00022741"/>
    </source>
</evidence>
<dbReference type="Pfam" id="PF00271">
    <property type="entry name" value="Helicase_C"/>
    <property type="match status" value="1"/>
</dbReference>
<feature type="non-terminal residue" evidence="6">
    <location>
        <position position="1"/>
    </location>
</feature>
<dbReference type="AlphaFoldDB" id="X0SJF0"/>
<dbReference type="SMART" id="SM00490">
    <property type="entry name" value="HELICc"/>
    <property type="match status" value="1"/>
</dbReference>
<dbReference type="InterPro" id="IPR001650">
    <property type="entry name" value="Helicase_C-like"/>
</dbReference>
<keyword evidence="2" id="KW-0378">Hydrolase</keyword>
<dbReference type="CDD" id="cd18793">
    <property type="entry name" value="SF2_C_SNF"/>
    <property type="match status" value="1"/>
</dbReference>
<proteinExistence type="predicted"/>
<dbReference type="Pfam" id="PF00176">
    <property type="entry name" value="SNF2-rel_dom"/>
    <property type="match status" value="1"/>
</dbReference>
<sequence length="339" mass="37949">EAVIRDRPFLDEMRTKFDLVILDEAQRIKNRASQTSKAVCSIPRKRSWALTGTPVENRSEDLVGIFDFVAPGQVHDGMSPRVLGAAAKGHCLRRTKDKVLKDMPPRLDADRYIELSNEQRETYRRAEEEGVLRLSEMGQEATIQHVFELVLRLKQICNFDTATGASAKADCLAAELEEVQSSGRKAIVFSQWVATLSRLRERLKSFGPLEYHGGMSTAARDEVIESFRNKSQHSVLLLSYGAGAVGLNLQFSQYVFLFDRWWNPAIEDQAINRAHRIGAVGAVTVTKFLSVGTIEERIDEVLARKRNLSDVILSQAEPEPAASMSAEDIFSLFGLKLPE</sequence>
<protein>
    <recommendedName>
        <fullName evidence="7">Helicase C-terminal domain-containing protein</fullName>
    </recommendedName>
</protein>
<feature type="domain" description="Helicase ATP-binding" evidence="4">
    <location>
        <begin position="1"/>
        <end position="72"/>
    </location>
</feature>
<dbReference type="PROSITE" id="PS51192">
    <property type="entry name" value="HELICASE_ATP_BIND_1"/>
    <property type="match status" value="1"/>
</dbReference>
<evidence type="ECO:0000259" key="4">
    <source>
        <dbReference type="PROSITE" id="PS51192"/>
    </source>
</evidence>
<evidence type="ECO:0008006" key="7">
    <source>
        <dbReference type="Google" id="ProtNLM"/>
    </source>
</evidence>
<keyword evidence="1" id="KW-0547">Nucleotide-binding</keyword>
<dbReference type="GO" id="GO:0006281">
    <property type="term" value="P:DNA repair"/>
    <property type="evidence" value="ECO:0007669"/>
    <property type="project" value="TreeGrafter"/>
</dbReference>
<name>X0SJF0_9ZZZZ</name>
<dbReference type="SUPFAM" id="SSF52540">
    <property type="entry name" value="P-loop containing nucleoside triphosphate hydrolases"/>
    <property type="match status" value="2"/>
</dbReference>
<evidence type="ECO:0000259" key="5">
    <source>
        <dbReference type="PROSITE" id="PS51194"/>
    </source>
</evidence>
<comment type="caution">
    <text evidence="6">The sequence shown here is derived from an EMBL/GenBank/DDBJ whole genome shotgun (WGS) entry which is preliminary data.</text>
</comment>
<organism evidence="6">
    <name type="scientific">marine sediment metagenome</name>
    <dbReference type="NCBI Taxonomy" id="412755"/>
    <lineage>
        <taxon>unclassified sequences</taxon>
        <taxon>metagenomes</taxon>
        <taxon>ecological metagenomes</taxon>
    </lineage>
</organism>
<dbReference type="GO" id="GO:0005524">
    <property type="term" value="F:ATP binding"/>
    <property type="evidence" value="ECO:0007669"/>
    <property type="project" value="UniProtKB-KW"/>
</dbReference>
<gene>
    <name evidence="6" type="ORF">S01H1_17914</name>
</gene>